<dbReference type="InterPro" id="IPR003959">
    <property type="entry name" value="ATPase_AAA_core"/>
</dbReference>
<dbReference type="PATRIC" id="fig|742737.3.peg.443"/>
<evidence type="ECO:0000256" key="5">
    <source>
        <dbReference type="ARBA" id="ARBA00022840"/>
    </source>
</evidence>
<dbReference type="Gene3D" id="1.10.8.60">
    <property type="match status" value="1"/>
</dbReference>
<dbReference type="InterPro" id="IPR050130">
    <property type="entry name" value="ClpA_ClpB"/>
</dbReference>
<dbReference type="SUPFAM" id="SSF81923">
    <property type="entry name" value="Double Clp-N motif"/>
    <property type="match status" value="1"/>
</dbReference>
<dbReference type="PROSITE" id="PS00870">
    <property type="entry name" value="CLPAB_1"/>
    <property type="match status" value="1"/>
</dbReference>
<dbReference type="PROSITE" id="PS00871">
    <property type="entry name" value="CLPAB_2"/>
    <property type="match status" value="1"/>
</dbReference>
<dbReference type="SMART" id="SM01086">
    <property type="entry name" value="ClpB_D2-small"/>
    <property type="match status" value="1"/>
</dbReference>
<dbReference type="InterPro" id="IPR019489">
    <property type="entry name" value="Clp_ATPase_C"/>
</dbReference>
<accession>G5IAA2</accession>
<comment type="subcellular location">
    <subcellularLocation>
        <location evidence="1 11">Cytoplasm</location>
    </subcellularLocation>
</comment>
<feature type="domain" description="Clp R" evidence="12">
    <location>
        <begin position="3"/>
        <end position="148"/>
    </location>
</feature>
<dbReference type="GO" id="GO:0005524">
    <property type="term" value="F:ATP binding"/>
    <property type="evidence" value="ECO:0007669"/>
    <property type="project" value="UniProtKB-UniRule"/>
</dbReference>
<dbReference type="RefSeq" id="WP_006778424.1">
    <property type="nucleotide sequence ID" value="NZ_CP040506.1"/>
</dbReference>
<organism evidence="13 14">
    <name type="scientific">Hungatella hathewayi WAL-18680</name>
    <dbReference type="NCBI Taxonomy" id="742737"/>
    <lineage>
        <taxon>Bacteria</taxon>
        <taxon>Bacillati</taxon>
        <taxon>Bacillota</taxon>
        <taxon>Clostridia</taxon>
        <taxon>Lachnospirales</taxon>
        <taxon>Lachnospiraceae</taxon>
        <taxon>Hungatella</taxon>
    </lineage>
</organism>
<dbReference type="FunFam" id="3.40.50.300:FF:000025">
    <property type="entry name" value="ATP-dependent Clp protease subunit"/>
    <property type="match status" value="1"/>
</dbReference>
<name>G5IAA2_9FIRM</name>
<evidence type="ECO:0000256" key="1">
    <source>
        <dbReference type="ARBA" id="ARBA00004496"/>
    </source>
</evidence>
<dbReference type="InterPro" id="IPR017730">
    <property type="entry name" value="Chaperonin_ClpB"/>
</dbReference>
<dbReference type="CDD" id="cd00009">
    <property type="entry name" value="AAA"/>
    <property type="match status" value="1"/>
</dbReference>
<evidence type="ECO:0000256" key="11">
    <source>
        <dbReference type="RuleBase" id="RU362034"/>
    </source>
</evidence>
<dbReference type="AlphaFoldDB" id="G5IAA2"/>
<evidence type="ECO:0000256" key="10">
    <source>
        <dbReference type="RuleBase" id="RU004432"/>
    </source>
</evidence>
<dbReference type="NCBIfam" id="TIGR03346">
    <property type="entry name" value="chaperone_ClpB"/>
    <property type="match status" value="1"/>
</dbReference>
<dbReference type="PANTHER" id="PTHR11638:SF18">
    <property type="entry name" value="HEAT SHOCK PROTEIN 104"/>
    <property type="match status" value="1"/>
</dbReference>
<dbReference type="HOGENOM" id="CLU_005070_4_0_9"/>
<dbReference type="EMBL" id="ADLN01000001">
    <property type="protein sequence ID" value="EHI61991.1"/>
    <property type="molecule type" value="Genomic_DNA"/>
</dbReference>
<dbReference type="Pfam" id="PF07724">
    <property type="entry name" value="AAA_2"/>
    <property type="match status" value="1"/>
</dbReference>
<evidence type="ECO:0000256" key="3">
    <source>
        <dbReference type="ARBA" id="ARBA00022737"/>
    </source>
</evidence>
<keyword evidence="5 10" id="KW-0067">ATP-binding</keyword>
<dbReference type="FunFam" id="3.40.50.300:FF:000120">
    <property type="entry name" value="ATP-dependent chaperone ClpB"/>
    <property type="match status" value="1"/>
</dbReference>
<comment type="function">
    <text evidence="11">Part of a stress-induced multi-chaperone system, it is involved in the recovery of the cell from heat-induced damage, in cooperation with DnaK, DnaJ and GrpE.</text>
</comment>
<reference evidence="13 14" key="1">
    <citation type="submission" date="2011-08" db="EMBL/GenBank/DDBJ databases">
        <title>The Genome Sequence of Clostridium hathewayi WAL-18680.</title>
        <authorList>
            <consortium name="The Broad Institute Genome Sequencing Platform"/>
            <person name="Earl A."/>
            <person name="Ward D."/>
            <person name="Feldgarden M."/>
            <person name="Gevers D."/>
            <person name="Finegold S.M."/>
            <person name="Summanen P.H."/>
            <person name="Molitoris D.R."/>
            <person name="Song M."/>
            <person name="Daigneault M."/>
            <person name="Allen-Vercoe E."/>
            <person name="Young S.K."/>
            <person name="Zeng Q."/>
            <person name="Gargeya S."/>
            <person name="Fitzgerald M."/>
            <person name="Haas B."/>
            <person name="Abouelleil A."/>
            <person name="Alvarado L."/>
            <person name="Arachchi H.M."/>
            <person name="Berlin A."/>
            <person name="Brown A."/>
            <person name="Chapman S.B."/>
            <person name="Chen Z."/>
            <person name="Dunbar C."/>
            <person name="Freedman E."/>
            <person name="Gearin G."/>
            <person name="Gellesch M."/>
            <person name="Goldberg J."/>
            <person name="Griggs A."/>
            <person name="Gujja S."/>
            <person name="Heiman D."/>
            <person name="Howarth C."/>
            <person name="Larson L."/>
            <person name="Lui A."/>
            <person name="MacDonald P.J.P."/>
            <person name="Montmayeur A."/>
            <person name="Murphy C."/>
            <person name="Neiman D."/>
            <person name="Pearson M."/>
            <person name="Priest M."/>
            <person name="Roberts A."/>
            <person name="Saif S."/>
            <person name="Shea T."/>
            <person name="Shenoy N."/>
            <person name="Sisk P."/>
            <person name="Stolte C."/>
            <person name="Sykes S."/>
            <person name="Wortman J."/>
            <person name="Nusbaum C."/>
            <person name="Birren B."/>
        </authorList>
    </citation>
    <scope>NUCLEOTIDE SEQUENCE [LARGE SCALE GENOMIC DNA]</scope>
    <source>
        <strain evidence="13 14">WAL-18680</strain>
    </source>
</reference>
<proteinExistence type="inferred from homology"/>
<keyword evidence="3 9" id="KW-0677">Repeat</keyword>
<sequence length="865" mass="97269">MNINKFTQKSIEAVQNCEKLAYEHGNQQMEQEHLLYSLLNLEDSLILKLVTKMNISGEQFRDEAERLIEKLPKVGGSGSGQLYVSNDLNKVLISAEDEAKAMGDEYVSVEHLFLSLLKQPDRQIKELFRTYGINRETFLQALTTVRGNQRVVSDNPEATYDTLEKYGYDLVERARDQKLDPVIGRDSEIRNVIRILSRKTKNNPVLIGEPGVGKTAVVEGLAQRIVRGDVPEGLKDKRLFALDMGALVAGAKYRGEFEERLKAVLEEVRKSDGQIILFIDELHTIVGAGKTEGSMDAGNMLKPMLARGELHCIGATTLDEYRKYIEKDAALERRFQPVTVAEPSVEDTISILRGLKERYEVFHGVKITDSALVSAAVLSNRYISDRFLPDKAIDLVDEACALIKTELDSMPSELDELSRKIMQMEIEEAALKKETDRLSQDRLADLQKELAELHDQFASQKAQWENEKSSVERLSGLREEIENINREIAQAQQNYDLNKAAELQYGKLPELQKQLAAEEEKVKSQDLSLVHESVTDEEIARIISRWTGIPVAKLTESERSKTLHLDDVLHQRVIGQDEGVEKVTEAIIRSKAGIKDPTKPIGSFLFLGPTGVGKTELAKALAESLFDDESNMVRIDMSEYMEKHSVARLIGAPPGYVGYDEGGQLTEAVRRKPYCVVLFDEVEKAHPDVFNVLLQVLDDGRITDSTGKTVDFKNTIIIMTSNIGSQYLLDGIDENGSIRPEAESMAMNDLRAHFRPEFLNRLDEIILFKPLTRDNIGNIVDLLMKELNKRLADRELSVELTETAKAFVVEHGYDPVYGARPLKRYLQKHVETLAAKIILGDQVRAGNTIVIDVSEDDSRLIAYVE</sequence>
<gene>
    <name evidence="11" type="primary">clpB</name>
    <name evidence="13" type="ORF">HMPREF9473_00442</name>
</gene>
<evidence type="ECO:0000256" key="4">
    <source>
        <dbReference type="ARBA" id="ARBA00022741"/>
    </source>
</evidence>
<dbReference type="CDD" id="cd19499">
    <property type="entry name" value="RecA-like_ClpB_Hsp104-like"/>
    <property type="match status" value="1"/>
</dbReference>
<evidence type="ECO:0000313" key="14">
    <source>
        <dbReference type="Proteomes" id="UP000005384"/>
    </source>
</evidence>
<dbReference type="GO" id="GO:0034605">
    <property type="term" value="P:cellular response to heat"/>
    <property type="evidence" value="ECO:0007669"/>
    <property type="project" value="TreeGrafter"/>
</dbReference>
<evidence type="ECO:0000259" key="12">
    <source>
        <dbReference type="PROSITE" id="PS51903"/>
    </source>
</evidence>
<dbReference type="Pfam" id="PF02861">
    <property type="entry name" value="Clp_N"/>
    <property type="match status" value="1"/>
</dbReference>
<evidence type="ECO:0000256" key="8">
    <source>
        <dbReference type="ARBA" id="ARBA00026057"/>
    </source>
</evidence>
<dbReference type="PRINTS" id="PR00300">
    <property type="entry name" value="CLPPROTEASEA"/>
</dbReference>
<dbReference type="InterPro" id="IPR003593">
    <property type="entry name" value="AAA+_ATPase"/>
</dbReference>
<dbReference type="PROSITE" id="PS51903">
    <property type="entry name" value="CLP_R"/>
    <property type="match status" value="1"/>
</dbReference>
<dbReference type="InterPro" id="IPR001270">
    <property type="entry name" value="ClpA/B"/>
</dbReference>
<dbReference type="InterPro" id="IPR041546">
    <property type="entry name" value="ClpA/ClpB_AAA_lid"/>
</dbReference>
<dbReference type="Pfam" id="PF10431">
    <property type="entry name" value="ClpB_D2-small"/>
    <property type="match status" value="1"/>
</dbReference>
<feature type="coiled-coil region" evidence="11">
    <location>
        <begin position="414"/>
        <end position="501"/>
    </location>
</feature>
<evidence type="ECO:0000256" key="7">
    <source>
        <dbReference type="ARBA" id="ARBA00023186"/>
    </source>
</evidence>
<dbReference type="Pfam" id="PF00004">
    <property type="entry name" value="AAA"/>
    <property type="match status" value="1"/>
</dbReference>
<dbReference type="Pfam" id="PF17871">
    <property type="entry name" value="AAA_lid_9"/>
    <property type="match status" value="1"/>
</dbReference>
<dbReference type="Proteomes" id="UP000005384">
    <property type="component" value="Unassembled WGS sequence"/>
</dbReference>
<evidence type="ECO:0000256" key="9">
    <source>
        <dbReference type="PROSITE-ProRule" id="PRU01251"/>
    </source>
</evidence>
<dbReference type="Gene3D" id="3.40.50.300">
    <property type="entry name" value="P-loop containing nucleotide triphosphate hydrolases"/>
    <property type="match status" value="3"/>
</dbReference>
<dbReference type="GO" id="GO:0016887">
    <property type="term" value="F:ATP hydrolysis activity"/>
    <property type="evidence" value="ECO:0007669"/>
    <property type="project" value="InterPro"/>
</dbReference>
<comment type="subunit">
    <text evidence="11">Homohexamer; The oligomerization is ATP-dependent.</text>
</comment>
<dbReference type="InterPro" id="IPR004176">
    <property type="entry name" value="Clp_R_N"/>
</dbReference>
<evidence type="ECO:0000313" key="13">
    <source>
        <dbReference type="EMBL" id="EHI61991.1"/>
    </source>
</evidence>
<keyword evidence="4 10" id="KW-0547">Nucleotide-binding</keyword>
<comment type="caution">
    <text evidence="13">The sequence shown here is derived from an EMBL/GenBank/DDBJ whole genome shotgun (WGS) entry which is preliminary data.</text>
</comment>
<keyword evidence="6 11" id="KW-0175">Coiled coil</keyword>
<comment type="subunit">
    <text evidence="8">Homohexamer. The oligomerization is ATP-dependent.</text>
</comment>
<dbReference type="InterPro" id="IPR018368">
    <property type="entry name" value="ClpA/B_CS1"/>
</dbReference>
<dbReference type="SMART" id="SM00382">
    <property type="entry name" value="AAA"/>
    <property type="match status" value="2"/>
</dbReference>
<keyword evidence="11" id="KW-0963">Cytoplasm</keyword>
<keyword evidence="14" id="KW-1185">Reference proteome</keyword>
<protein>
    <recommendedName>
        <fullName evidence="11">Chaperone protein ClpB</fullName>
    </recommendedName>
</protein>
<dbReference type="InterPro" id="IPR036628">
    <property type="entry name" value="Clp_N_dom_sf"/>
</dbReference>
<dbReference type="PANTHER" id="PTHR11638">
    <property type="entry name" value="ATP-DEPENDENT CLP PROTEASE"/>
    <property type="match status" value="1"/>
</dbReference>
<dbReference type="GO" id="GO:0005737">
    <property type="term" value="C:cytoplasm"/>
    <property type="evidence" value="ECO:0007669"/>
    <property type="project" value="UniProtKB-SubCell"/>
</dbReference>
<dbReference type="GO" id="GO:0042026">
    <property type="term" value="P:protein refolding"/>
    <property type="evidence" value="ECO:0007669"/>
    <property type="project" value="UniProtKB-UniRule"/>
</dbReference>
<dbReference type="OrthoDB" id="9803641at2"/>
<evidence type="ECO:0000256" key="2">
    <source>
        <dbReference type="ARBA" id="ARBA00008675"/>
    </source>
</evidence>
<dbReference type="InterPro" id="IPR028299">
    <property type="entry name" value="ClpA/B_CS2"/>
</dbReference>
<dbReference type="SUPFAM" id="SSF52540">
    <property type="entry name" value="P-loop containing nucleoside triphosphate hydrolases"/>
    <property type="match status" value="2"/>
</dbReference>
<dbReference type="FunFam" id="3.40.50.300:FF:000010">
    <property type="entry name" value="Chaperone clpB 1, putative"/>
    <property type="match status" value="1"/>
</dbReference>
<dbReference type="Gene3D" id="1.10.1780.10">
    <property type="entry name" value="Clp, N-terminal domain"/>
    <property type="match status" value="1"/>
</dbReference>
<evidence type="ECO:0000256" key="6">
    <source>
        <dbReference type="ARBA" id="ARBA00023054"/>
    </source>
</evidence>
<dbReference type="InterPro" id="IPR027417">
    <property type="entry name" value="P-loop_NTPase"/>
</dbReference>
<comment type="similarity">
    <text evidence="2 10">Belongs to the ClpA/ClpB family.</text>
</comment>
<keyword evidence="7 10" id="KW-0143">Chaperone</keyword>
<keyword evidence="11" id="KW-0346">Stress response</keyword>